<evidence type="ECO:0000313" key="1">
    <source>
        <dbReference type="EMBL" id="RRT49903.1"/>
    </source>
</evidence>
<protein>
    <submittedName>
        <fullName evidence="1">Uncharacterized protein</fullName>
    </submittedName>
</protein>
<proteinExistence type="predicted"/>
<accession>A0A426YDY3</accession>
<evidence type="ECO:0000313" key="2">
    <source>
        <dbReference type="Proteomes" id="UP000287651"/>
    </source>
</evidence>
<name>A0A426YDY3_ENSVE</name>
<gene>
    <name evidence="1" type="ORF">B296_00010820</name>
</gene>
<reference evidence="1 2" key="1">
    <citation type="journal article" date="2014" name="Agronomy (Basel)">
        <title>A Draft Genome Sequence for Ensete ventricosum, the Drought-Tolerant Tree Against Hunger.</title>
        <authorList>
            <person name="Harrison J."/>
            <person name="Moore K.A."/>
            <person name="Paszkiewicz K."/>
            <person name="Jones T."/>
            <person name="Grant M."/>
            <person name="Ambacheew D."/>
            <person name="Muzemil S."/>
            <person name="Studholme D.J."/>
        </authorList>
    </citation>
    <scope>NUCLEOTIDE SEQUENCE [LARGE SCALE GENOMIC DNA]</scope>
</reference>
<dbReference type="Proteomes" id="UP000287651">
    <property type="component" value="Unassembled WGS sequence"/>
</dbReference>
<dbReference type="AlphaFoldDB" id="A0A426YDY3"/>
<comment type="caution">
    <text evidence="1">The sequence shown here is derived from an EMBL/GenBank/DDBJ whole genome shotgun (WGS) entry which is preliminary data.</text>
</comment>
<sequence>MWRSAERRLLSLHFPSCQVAGRLQSSRDGELQCSAEADDDLLGVRLVIVARLMQGKQKGEQQSQRLMADFKVKVWREQAAFDYSDLCCITGMKLDDEDCAAEKQEKG</sequence>
<dbReference type="EMBL" id="AMZH03013051">
    <property type="protein sequence ID" value="RRT49903.1"/>
    <property type="molecule type" value="Genomic_DNA"/>
</dbReference>
<organism evidence="1 2">
    <name type="scientific">Ensete ventricosum</name>
    <name type="common">Abyssinian banana</name>
    <name type="synonym">Musa ensete</name>
    <dbReference type="NCBI Taxonomy" id="4639"/>
    <lineage>
        <taxon>Eukaryota</taxon>
        <taxon>Viridiplantae</taxon>
        <taxon>Streptophyta</taxon>
        <taxon>Embryophyta</taxon>
        <taxon>Tracheophyta</taxon>
        <taxon>Spermatophyta</taxon>
        <taxon>Magnoliopsida</taxon>
        <taxon>Liliopsida</taxon>
        <taxon>Zingiberales</taxon>
        <taxon>Musaceae</taxon>
        <taxon>Ensete</taxon>
    </lineage>
</organism>